<keyword evidence="1" id="KW-0812">Transmembrane</keyword>
<keyword evidence="1" id="KW-1133">Transmembrane helix</keyword>
<feature type="transmembrane region" description="Helical" evidence="1">
    <location>
        <begin position="165"/>
        <end position="189"/>
    </location>
</feature>
<dbReference type="PANTHER" id="PTHR30441">
    <property type="entry name" value="DUF748 DOMAIN-CONTAINING PROTEIN"/>
    <property type="match status" value="1"/>
</dbReference>
<reference evidence="3" key="1">
    <citation type="submission" date="2019-05" db="EMBL/GenBank/DDBJ databases">
        <authorList>
            <consortium name="Pathogen Informatics"/>
        </authorList>
    </citation>
    <scope>NUCLEOTIDE SEQUENCE [LARGE SCALE GENOMIC DNA]</scope>
    <source>
        <strain evidence="3">NCTC12965</strain>
    </source>
</reference>
<organism evidence="3">
    <name type="scientific">Serratia fonticola</name>
    <dbReference type="NCBI Taxonomy" id="47917"/>
    <lineage>
        <taxon>Bacteria</taxon>
        <taxon>Pseudomonadati</taxon>
        <taxon>Pseudomonadota</taxon>
        <taxon>Gammaproteobacteria</taxon>
        <taxon>Enterobacterales</taxon>
        <taxon>Yersiniaceae</taxon>
        <taxon>Serratia</taxon>
    </lineage>
</organism>
<dbReference type="InterPro" id="IPR052894">
    <property type="entry name" value="AsmA-related"/>
</dbReference>
<dbReference type="GO" id="GO:0090313">
    <property type="term" value="P:regulation of protein targeting to membrane"/>
    <property type="evidence" value="ECO:0007669"/>
    <property type="project" value="TreeGrafter"/>
</dbReference>
<proteinExistence type="predicted"/>
<keyword evidence="1" id="KW-0472">Membrane</keyword>
<dbReference type="GO" id="GO:0005886">
    <property type="term" value="C:plasma membrane"/>
    <property type="evidence" value="ECO:0007669"/>
    <property type="project" value="TreeGrafter"/>
</dbReference>
<dbReference type="EMBL" id="CABEEZ010000051">
    <property type="protein sequence ID" value="VTR27320.1"/>
    <property type="molecule type" value="Genomic_DNA"/>
</dbReference>
<evidence type="ECO:0000313" key="3">
    <source>
        <dbReference type="EMBL" id="VTR27320.1"/>
    </source>
</evidence>
<feature type="domain" description="AsmA" evidence="2">
    <location>
        <begin position="1"/>
        <end position="103"/>
    </location>
</feature>
<evidence type="ECO:0000256" key="1">
    <source>
        <dbReference type="SAM" id="Phobius"/>
    </source>
</evidence>
<dbReference type="Pfam" id="PF05170">
    <property type="entry name" value="AsmA"/>
    <property type="match status" value="1"/>
</dbReference>
<protein>
    <submittedName>
        <fullName evidence="3">Uncharacterized protein involved in outer membrane biogenesis</fullName>
    </submittedName>
</protein>
<evidence type="ECO:0000259" key="2">
    <source>
        <dbReference type="Pfam" id="PF05170"/>
    </source>
</evidence>
<sequence length="211" mass="22114">MHARKFQLKQLLPNVESMKRSLGELNGDAKLTGSGNSVADLLATSSGDLRLLINDGVISRSLMEILGLNVGNYLVAQLFGDDEVGINCAAADVGIRSGLATPRLFVFDTENAIINITGNINFATERLDLSIDRKAKGCGVLTLRSPLYVKGTFKKPDAGVKAGPLIARGVAAVALGVVVAPAAALLALVSPSDGGEENQCGKILQQMKNKK</sequence>
<dbReference type="InterPro" id="IPR007844">
    <property type="entry name" value="AsmA"/>
</dbReference>
<gene>
    <name evidence="3" type="ORF">NCTC12965_02522</name>
</gene>
<accession>A0A4U9U3A2</accession>
<name>A0A4U9U3A2_SERFO</name>
<dbReference type="AlphaFoldDB" id="A0A4U9U3A2"/>
<dbReference type="PANTHER" id="PTHR30441:SF9">
    <property type="entry name" value="ASMA FAMILY PROTEIN YHJG"/>
    <property type="match status" value="1"/>
</dbReference>